<dbReference type="EMBL" id="CVRB01000003">
    <property type="protein sequence ID" value="CRK83373.1"/>
    <property type="molecule type" value="Genomic_DNA"/>
</dbReference>
<dbReference type="PROSITE" id="PS51257">
    <property type="entry name" value="PROKAR_LIPOPROTEIN"/>
    <property type="match status" value="1"/>
</dbReference>
<dbReference type="STRING" id="1499688.BN000_03341"/>
<organism evidence="2 3">
    <name type="scientific">Neobacillus massiliamazoniensis</name>
    <dbReference type="NCBI Taxonomy" id="1499688"/>
    <lineage>
        <taxon>Bacteria</taxon>
        <taxon>Bacillati</taxon>
        <taxon>Bacillota</taxon>
        <taxon>Bacilli</taxon>
        <taxon>Bacillales</taxon>
        <taxon>Bacillaceae</taxon>
        <taxon>Neobacillus</taxon>
    </lineage>
</organism>
<proteinExistence type="predicted"/>
<reference evidence="3" key="1">
    <citation type="submission" date="2015-05" db="EMBL/GenBank/DDBJ databases">
        <authorList>
            <person name="Urmite Genomes"/>
        </authorList>
    </citation>
    <scope>NUCLEOTIDE SEQUENCE [LARGE SCALE GENOMIC DNA]</scope>
    <source>
        <strain evidence="3">LF1</strain>
    </source>
</reference>
<dbReference type="AlphaFoldDB" id="A0A0U1NZF2"/>
<dbReference type="Proteomes" id="UP000199087">
    <property type="component" value="Unassembled WGS sequence"/>
</dbReference>
<keyword evidence="1" id="KW-0732">Signal</keyword>
<accession>A0A0U1NZF2</accession>
<evidence type="ECO:0000313" key="2">
    <source>
        <dbReference type="EMBL" id="CRK83373.1"/>
    </source>
</evidence>
<dbReference type="OrthoDB" id="2663729at2"/>
<feature type="chain" id="PRO_5039668652" evidence="1">
    <location>
        <begin position="18"/>
        <end position="151"/>
    </location>
</feature>
<name>A0A0U1NZF2_9BACI</name>
<dbReference type="RefSeq" id="WP_090635793.1">
    <property type="nucleotide sequence ID" value="NZ_CVRB01000003.1"/>
</dbReference>
<evidence type="ECO:0000313" key="3">
    <source>
        <dbReference type="Proteomes" id="UP000199087"/>
    </source>
</evidence>
<keyword evidence="3" id="KW-1185">Reference proteome</keyword>
<evidence type="ECO:0000256" key="1">
    <source>
        <dbReference type="SAM" id="SignalP"/>
    </source>
</evidence>
<sequence length="151" mass="17061" precursor="true">MKIKYLSVMLLTLALLAGCVNENKVAISPNEVNKIQWGFIEKQTMEGVIVYSIKLINGSDFVIKQNNVFVSYPIITTTNVIKSNEYKVEVKGNKLDIQPGETITLKAFMPLEGMGDKSLLRIDDPRIQINGYLDKVDNNHKFSNGGYLYRE</sequence>
<keyword evidence="2" id="KW-0449">Lipoprotein</keyword>
<protein>
    <submittedName>
        <fullName evidence="2">Putative lipoprotein</fullName>
    </submittedName>
</protein>
<gene>
    <name evidence="2" type="ORF">BN000_03341</name>
</gene>
<feature type="signal peptide" evidence="1">
    <location>
        <begin position="1"/>
        <end position="17"/>
    </location>
</feature>